<evidence type="ECO:0000313" key="2">
    <source>
        <dbReference type="Proteomes" id="UP000199138"/>
    </source>
</evidence>
<dbReference type="AlphaFoldDB" id="A0A1I7F1T5"/>
<dbReference type="OrthoDB" id="9795420at2"/>
<reference evidence="1 2" key="1">
    <citation type="submission" date="2016-10" db="EMBL/GenBank/DDBJ databases">
        <authorList>
            <person name="de Groot N.N."/>
        </authorList>
    </citation>
    <scope>NUCLEOTIDE SEQUENCE [LARGE SCALE GENOMIC DNA]</scope>
    <source>
        <strain evidence="1 2">CGMCC 1.12333</strain>
    </source>
</reference>
<accession>A0A1I7F1T5</accession>
<sequence length="328" mass="37598">MNRVIIFILKGVRKLYSRFNRNTSLSKPNCEEDPEVASAIILEKLLNDEPCMIARFGNNELMALTSFLGITAKTKDYLGYITGEKLPWWCDEYIIHQMNECAGFFPPTEEKLMEFGQLMLNDIKEVNLLGSWLSLESHVLPRMNCELIHLRLLEPFWSKQPWTIALKGKKILVIHPFAETIVKQYEKRELLFDDQDLLPEFKSLQVIKAVQSIGGGNTQFKDWFEALDSMKHQIDNSDFDVCLIGAGAYGLPLAAHVKRIGKMGVHMGGALQLLFGIRGKRWEDPQYGVKEWGIPEGSYSNMMNKHWVRPIIDEKPKNASKVEGACYW</sequence>
<organism evidence="1 2">
    <name type="scientific">Pustulibacterium marinum</name>
    <dbReference type="NCBI Taxonomy" id="1224947"/>
    <lineage>
        <taxon>Bacteria</taxon>
        <taxon>Pseudomonadati</taxon>
        <taxon>Bacteroidota</taxon>
        <taxon>Flavobacteriia</taxon>
        <taxon>Flavobacteriales</taxon>
        <taxon>Flavobacteriaceae</taxon>
        <taxon>Pustulibacterium</taxon>
    </lineage>
</organism>
<dbReference type="EMBL" id="FPBK01000001">
    <property type="protein sequence ID" value="SFU30138.1"/>
    <property type="molecule type" value="Genomic_DNA"/>
</dbReference>
<keyword evidence="2" id="KW-1185">Reference proteome</keyword>
<dbReference type="Proteomes" id="UP000199138">
    <property type="component" value="Unassembled WGS sequence"/>
</dbReference>
<dbReference type="RefSeq" id="WP_093022683.1">
    <property type="nucleotide sequence ID" value="NZ_FPBK01000001.1"/>
</dbReference>
<evidence type="ECO:0000313" key="1">
    <source>
        <dbReference type="EMBL" id="SFU30138.1"/>
    </source>
</evidence>
<proteinExistence type="predicted"/>
<gene>
    <name evidence="1" type="ORF">SAMN05216480_101545</name>
</gene>
<name>A0A1I7F1T5_9FLAO</name>
<protein>
    <submittedName>
        <fullName evidence="1">Uncharacterized protein</fullName>
    </submittedName>
</protein>
<dbReference type="STRING" id="1224947.SAMN05216480_101545"/>